<proteinExistence type="predicted"/>
<dbReference type="InParanoid" id="A0A0R0GEV9"/>
<evidence type="ECO:0000313" key="3">
    <source>
        <dbReference type="EnsemblPlants" id="KRH12975"/>
    </source>
</evidence>
<reference evidence="2 3" key="1">
    <citation type="journal article" date="2010" name="Nature">
        <title>Genome sequence of the palaeopolyploid soybean.</title>
        <authorList>
            <person name="Schmutz J."/>
            <person name="Cannon S.B."/>
            <person name="Schlueter J."/>
            <person name="Ma J."/>
            <person name="Mitros T."/>
            <person name="Nelson W."/>
            <person name="Hyten D.L."/>
            <person name="Song Q."/>
            <person name="Thelen J.J."/>
            <person name="Cheng J."/>
            <person name="Xu D."/>
            <person name="Hellsten U."/>
            <person name="May G.D."/>
            <person name="Yu Y."/>
            <person name="Sakurai T."/>
            <person name="Umezawa T."/>
            <person name="Bhattacharyya M.K."/>
            <person name="Sandhu D."/>
            <person name="Valliyodan B."/>
            <person name="Lindquist E."/>
            <person name="Peto M."/>
            <person name="Grant D."/>
            <person name="Shu S."/>
            <person name="Goodstein D."/>
            <person name="Barry K."/>
            <person name="Futrell-Griggs M."/>
            <person name="Abernathy B."/>
            <person name="Du J."/>
            <person name="Tian Z."/>
            <person name="Zhu L."/>
            <person name="Gill N."/>
            <person name="Joshi T."/>
            <person name="Libault M."/>
            <person name="Sethuraman A."/>
            <person name="Zhang X.-C."/>
            <person name="Shinozaki K."/>
            <person name="Nguyen H.T."/>
            <person name="Wing R.A."/>
            <person name="Cregan P."/>
            <person name="Specht J."/>
            <person name="Grimwood J."/>
            <person name="Rokhsar D."/>
            <person name="Stacey G."/>
            <person name="Shoemaker R.C."/>
            <person name="Jackson S.A."/>
        </authorList>
    </citation>
    <scope>NUCLEOTIDE SEQUENCE</scope>
    <source>
        <strain evidence="3">cv. Williams 82</strain>
        <tissue evidence="2">Callus</tissue>
    </source>
</reference>
<protein>
    <recommendedName>
        <fullName evidence="1">CCHC-type domain-containing protein</fullName>
    </recommendedName>
</protein>
<reference evidence="2" key="3">
    <citation type="submission" date="2018-07" db="EMBL/GenBank/DDBJ databases">
        <title>WGS assembly of Glycine max.</title>
        <authorList>
            <person name="Schmutz J."/>
            <person name="Cannon S."/>
            <person name="Schlueter J."/>
            <person name="Ma J."/>
            <person name="Mitros T."/>
            <person name="Nelson W."/>
            <person name="Hyten D."/>
            <person name="Song Q."/>
            <person name="Thelen J."/>
            <person name="Cheng J."/>
            <person name="Xu D."/>
            <person name="Hellsten U."/>
            <person name="May G."/>
            <person name="Yu Y."/>
            <person name="Sakurai T."/>
            <person name="Umezawa T."/>
            <person name="Bhattacharyya M."/>
            <person name="Sandhu D."/>
            <person name="Valliyodan B."/>
            <person name="Lindquist E."/>
            <person name="Peto M."/>
            <person name="Grant D."/>
            <person name="Shu S."/>
            <person name="Goodstein D."/>
            <person name="Barry K."/>
            <person name="Futrell-Griggs M."/>
            <person name="Abernathy B."/>
            <person name="Du J."/>
            <person name="Tian Z."/>
            <person name="Zhu L."/>
            <person name="Gill N."/>
            <person name="Joshi T."/>
            <person name="Libault M."/>
            <person name="Sethuraman A."/>
            <person name="Zhang X."/>
            <person name="Shinozaki K."/>
            <person name="Nguyen H."/>
            <person name="Wing R."/>
            <person name="Cregan P."/>
            <person name="Specht J."/>
            <person name="Grimwood J."/>
            <person name="Rokhsar D."/>
            <person name="Stacey G."/>
            <person name="Shoemaker R."/>
            <person name="Jackson S."/>
        </authorList>
    </citation>
    <scope>NUCLEOTIDE SEQUENCE</scope>
    <source>
        <tissue evidence="2">Callus</tissue>
    </source>
</reference>
<dbReference type="Gramene" id="KRH12975">
    <property type="protein sequence ID" value="KRH12975"/>
    <property type="gene ID" value="GLYMA_15G209100"/>
</dbReference>
<dbReference type="Pfam" id="PF14223">
    <property type="entry name" value="Retrotran_gag_2"/>
    <property type="match status" value="1"/>
</dbReference>
<evidence type="ECO:0000313" key="2">
    <source>
        <dbReference type="EMBL" id="KRH12975.1"/>
    </source>
</evidence>
<gene>
    <name evidence="2" type="ORF">GLYMA_15G209100</name>
</gene>
<accession>A0A0R0GEV9</accession>
<name>A0A0R0GEV9_SOYBN</name>
<sequence>MLTRKYELFSIEENKDIQCMFGHFQTILNELRSLGRTYDNYDHIDKILRSLSRKWSSQVTMLRALKNLDSMYLEELLAILKFHEQELQQDEGLKREKSITLNKQVLRSSSKALNVNDSSDDESKEDSDEDELVFIFHKNLKRLRNKNKKDKDKSSIVCYKCKKLGHFKFEYLDLEKSHDRKKFFKTKEKEGIVSTWEDLDDNSSDEDNEEANICLMADTTLNQTKKMRSQKSVSFLNNEFLKNEELEGQPQDVVNGTDNLNKLLGYCRSSSDKSGNGYDGKVYVHDEDTIICYFCGKTRLITSKCRDHP</sequence>
<dbReference type="InterPro" id="IPR036875">
    <property type="entry name" value="Znf_CCHC_sf"/>
</dbReference>
<evidence type="ECO:0000259" key="1">
    <source>
        <dbReference type="Pfam" id="PF00098"/>
    </source>
</evidence>
<dbReference type="EMBL" id="CM000848">
    <property type="protein sequence ID" value="KRH12975.1"/>
    <property type="molecule type" value="Genomic_DNA"/>
</dbReference>
<dbReference type="GO" id="GO:0008270">
    <property type="term" value="F:zinc ion binding"/>
    <property type="evidence" value="ECO:0007669"/>
    <property type="project" value="InterPro"/>
</dbReference>
<organism evidence="2">
    <name type="scientific">Glycine max</name>
    <name type="common">Soybean</name>
    <name type="synonym">Glycine hispida</name>
    <dbReference type="NCBI Taxonomy" id="3847"/>
    <lineage>
        <taxon>Eukaryota</taxon>
        <taxon>Viridiplantae</taxon>
        <taxon>Streptophyta</taxon>
        <taxon>Embryophyta</taxon>
        <taxon>Tracheophyta</taxon>
        <taxon>Spermatophyta</taxon>
        <taxon>Magnoliopsida</taxon>
        <taxon>eudicotyledons</taxon>
        <taxon>Gunneridae</taxon>
        <taxon>Pentapetalae</taxon>
        <taxon>rosids</taxon>
        <taxon>fabids</taxon>
        <taxon>Fabales</taxon>
        <taxon>Fabaceae</taxon>
        <taxon>Papilionoideae</taxon>
        <taxon>50 kb inversion clade</taxon>
        <taxon>NPAAA clade</taxon>
        <taxon>indigoferoid/millettioid clade</taxon>
        <taxon>Phaseoleae</taxon>
        <taxon>Glycine</taxon>
        <taxon>Glycine subgen. Soja</taxon>
    </lineage>
</organism>
<dbReference type="GO" id="GO:0003676">
    <property type="term" value="F:nucleic acid binding"/>
    <property type="evidence" value="ECO:0007669"/>
    <property type="project" value="InterPro"/>
</dbReference>
<dbReference type="Proteomes" id="UP000008827">
    <property type="component" value="Chromosome 15"/>
</dbReference>
<keyword evidence="4" id="KW-1185">Reference proteome</keyword>
<dbReference type="SUPFAM" id="SSF57756">
    <property type="entry name" value="Retrovirus zinc finger-like domains"/>
    <property type="match status" value="1"/>
</dbReference>
<dbReference type="AlphaFoldDB" id="A0A0R0GEV9"/>
<dbReference type="InterPro" id="IPR001878">
    <property type="entry name" value="Znf_CCHC"/>
</dbReference>
<dbReference type="Pfam" id="PF00098">
    <property type="entry name" value="zf-CCHC"/>
    <property type="match status" value="1"/>
</dbReference>
<dbReference type="OMA" id="FHEQELQ"/>
<evidence type="ECO:0000313" key="4">
    <source>
        <dbReference type="Proteomes" id="UP000008827"/>
    </source>
</evidence>
<reference evidence="3" key="2">
    <citation type="submission" date="2018-02" db="UniProtKB">
        <authorList>
            <consortium name="EnsemblPlants"/>
        </authorList>
    </citation>
    <scope>IDENTIFICATION</scope>
    <source>
        <strain evidence="3">Williams 82</strain>
    </source>
</reference>
<dbReference type="EnsemblPlants" id="KRH12975">
    <property type="protein sequence ID" value="KRH12975"/>
    <property type="gene ID" value="GLYMA_15G209100"/>
</dbReference>
<feature type="domain" description="CCHC-type" evidence="1">
    <location>
        <begin position="157"/>
        <end position="169"/>
    </location>
</feature>